<evidence type="ECO:0000313" key="2">
    <source>
        <dbReference type="EnsemblMetazoa" id="BGLB038279-PA"/>
    </source>
</evidence>
<evidence type="ECO:0000313" key="3">
    <source>
        <dbReference type="Proteomes" id="UP000076420"/>
    </source>
</evidence>
<gene>
    <name evidence="2" type="primary">106075609</name>
</gene>
<proteinExistence type="predicted"/>
<dbReference type="STRING" id="6526.A0A2C9M442"/>
<reference evidence="2" key="1">
    <citation type="submission" date="2020-05" db="UniProtKB">
        <authorList>
            <consortium name="EnsemblMetazoa"/>
        </authorList>
    </citation>
    <scope>IDENTIFICATION</scope>
    <source>
        <strain evidence="2">BB02</strain>
    </source>
</reference>
<name>A0A2C9M442_BIOGL</name>
<keyword evidence="1" id="KW-1133">Transmembrane helix</keyword>
<dbReference type="Proteomes" id="UP000076420">
    <property type="component" value="Unassembled WGS sequence"/>
</dbReference>
<dbReference type="AlphaFoldDB" id="A0A2C9M442"/>
<accession>A0A2C9M442</accession>
<sequence>MSSFSFFVYDWDGTNTINDDFLGSVHFRMSESQPEVIKRTLTLGYNKPDEGFSEDKKCGQITFTAVFRPVESVSKSEKFHQLMKSYKPNDYLYKEDLMSPSTMVIILIAKACTLYMLLQLYLYHFNIFVNFQCL</sequence>
<dbReference type="VEuPathDB" id="VectorBase:BGLAX_031114"/>
<organism evidence="2 3">
    <name type="scientific">Biomphalaria glabrata</name>
    <name type="common">Bloodfluke planorb</name>
    <name type="synonym">Freshwater snail</name>
    <dbReference type="NCBI Taxonomy" id="6526"/>
    <lineage>
        <taxon>Eukaryota</taxon>
        <taxon>Metazoa</taxon>
        <taxon>Spiralia</taxon>
        <taxon>Lophotrochozoa</taxon>
        <taxon>Mollusca</taxon>
        <taxon>Gastropoda</taxon>
        <taxon>Heterobranchia</taxon>
        <taxon>Euthyneura</taxon>
        <taxon>Panpulmonata</taxon>
        <taxon>Hygrophila</taxon>
        <taxon>Lymnaeoidea</taxon>
        <taxon>Planorbidae</taxon>
        <taxon>Biomphalaria</taxon>
    </lineage>
</organism>
<dbReference type="VEuPathDB" id="VectorBase:BGLB038279"/>
<dbReference type="EnsemblMetazoa" id="BGLB038279-RA">
    <property type="protein sequence ID" value="BGLB038279-PA"/>
    <property type="gene ID" value="BGLB038279"/>
</dbReference>
<dbReference type="KEGG" id="bgt:106075609"/>
<keyword evidence="1" id="KW-0812">Transmembrane</keyword>
<protein>
    <submittedName>
        <fullName evidence="2">Uncharacterized protein</fullName>
    </submittedName>
</protein>
<keyword evidence="1" id="KW-0472">Membrane</keyword>
<evidence type="ECO:0000256" key="1">
    <source>
        <dbReference type="SAM" id="Phobius"/>
    </source>
</evidence>
<feature type="transmembrane region" description="Helical" evidence="1">
    <location>
        <begin position="97"/>
        <end position="118"/>
    </location>
</feature>